<accession>A0A183KXJ2</accession>
<dbReference type="Proteomes" id="UP000279833">
    <property type="component" value="Unassembled WGS sequence"/>
</dbReference>
<dbReference type="WBParaSite" id="SCUD_0001979101-mRNA-1">
    <property type="protein sequence ID" value="SCUD_0001979101-mRNA-1"/>
    <property type="gene ID" value="SCUD_0001979101"/>
</dbReference>
<sequence length="162" mass="18652">MDPRRRFYDGQDLPKEEETTKTYNCKEIKGVLPSTCQLDLDRIKHHHKEWISIEIPDKIQERKNHMTEINNRRKRAQKMMVVGSRQETMDSGFVPLGTRQQSVPVILRGLVLPEGFDPVSPSFTVGEAGLYLRQLRVRKTASPSSAPREKQIRSSCHPVSSR</sequence>
<reference evidence="4" key="1">
    <citation type="submission" date="2016-06" db="UniProtKB">
        <authorList>
            <consortium name="WormBaseParasite"/>
        </authorList>
    </citation>
    <scope>IDENTIFICATION</scope>
</reference>
<proteinExistence type="predicted"/>
<evidence type="ECO:0000313" key="3">
    <source>
        <dbReference type="Proteomes" id="UP000279833"/>
    </source>
</evidence>
<feature type="compositionally biased region" description="Polar residues" evidence="1">
    <location>
        <begin position="153"/>
        <end position="162"/>
    </location>
</feature>
<dbReference type="EMBL" id="UZAK01043135">
    <property type="protein sequence ID" value="VDP70282.1"/>
    <property type="molecule type" value="Genomic_DNA"/>
</dbReference>
<dbReference type="AlphaFoldDB" id="A0A183KXJ2"/>
<feature type="region of interest" description="Disordered" evidence="1">
    <location>
        <begin position="139"/>
        <end position="162"/>
    </location>
</feature>
<organism evidence="4">
    <name type="scientific">Schistosoma curassoni</name>
    <dbReference type="NCBI Taxonomy" id="6186"/>
    <lineage>
        <taxon>Eukaryota</taxon>
        <taxon>Metazoa</taxon>
        <taxon>Spiralia</taxon>
        <taxon>Lophotrochozoa</taxon>
        <taxon>Platyhelminthes</taxon>
        <taxon>Trematoda</taxon>
        <taxon>Digenea</taxon>
        <taxon>Strigeidida</taxon>
        <taxon>Schistosomatoidea</taxon>
        <taxon>Schistosomatidae</taxon>
        <taxon>Schistosoma</taxon>
    </lineage>
</organism>
<evidence type="ECO:0000313" key="4">
    <source>
        <dbReference type="WBParaSite" id="SCUD_0001979101-mRNA-1"/>
    </source>
</evidence>
<evidence type="ECO:0000256" key="1">
    <source>
        <dbReference type="SAM" id="MobiDB-lite"/>
    </source>
</evidence>
<keyword evidence="3" id="KW-1185">Reference proteome</keyword>
<dbReference type="STRING" id="6186.A0A183KXJ2"/>
<gene>
    <name evidence="2" type="ORF">SCUD_LOCUS19787</name>
</gene>
<reference evidence="2 3" key="2">
    <citation type="submission" date="2018-11" db="EMBL/GenBank/DDBJ databases">
        <authorList>
            <consortium name="Pathogen Informatics"/>
        </authorList>
    </citation>
    <scope>NUCLEOTIDE SEQUENCE [LARGE SCALE GENOMIC DNA]</scope>
    <source>
        <strain evidence="2">Dakar</strain>
        <strain evidence="3">Dakar, Senegal</strain>
    </source>
</reference>
<name>A0A183KXJ2_9TREM</name>
<protein>
    <submittedName>
        <fullName evidence="4">Nuclear transcription factor Y subunit</fullName>
    </submittedName>
</protein>
<evidence type="ECO:0000313" key="2">
    <source>
        <dbReference type="EMBL" id="VDP70282.1"/>
    </source>
</evidence>